<evidence type="ECO:0000256" key="5">
    <source>
        <dbReference type="ARBA" id="ARBA00023077"/>
    </source>
</evidence>
<dbReference type="InterPro" id="IPR012910">
    <property type="entry name" value="Plug_dom"/>
</dbReference>
<evidence type="ECO:0000313" key="14">
    <source>
        <dbReference type="Proteomes" id="UP000029385"/>
    </source>
</evidence>
<evidence type="ECO:0000313" key="13">
    <source>
        <dbReference type="EMBL" id="KFN43845.1"/>
    </source>
</evidence>
<keyword evidence="4 8" id="KW-0812">Transmembrane</keyword>
<dbReference type="InterPro" id="IPR037066">
    <property type="entry name" value="Plug_dom_sf"/>
</dbReference>
<dbReference type="Gene3D" id="2.40.170.20">
    <property type="entry name" value="TonB-dependent receptor, beta-barrel domain"/>
    <property type="match status" value="1"/>
</dbReference>
<dbReference type="InterPro" id="IPR036942">
    <property type="entry name" value="Beta-barrel_TonB_sf"/>
</dbReference>
<protein>
    <recommendedName>
        <fullName evidence="15">TonB-dependent receptor</fullName>
    </recommendedName>
</protein>
<dbReference type="AlphaFoldDB" id="A0A091BHL2"/>
<dbReference type="eggNOG" id="COG1629">
    <property type="taxonomic scope" value="Bacteria"/>
</dbReference>
<dbReference type="OrthoDB" id="6276154at2"/>
<comment type="similarity">
    <text evidence="8 9">Belongs to the TonB-dependent receptor family.</text>
</comment>
<dbReference type="Pfam" id="PF00593">
    <property type="entry name" value="TonB_dep_Rec_b-barrel"/>
    <property type="match status" value="1"/>
</dbReference>
<evidence type="ECO:0000256" key="10">
    <source>
        <dbReference type="SAM" id="SignalP"/>
    </source>
</evidence>
<dbReference type="PANTHER" id="PTHR47234">
    <property type="match status" value="1"/>
</dbReference>
<evidence type="ECO:0000256" key="1">
    <source>
        <dbReference type="ARBA" id="ARBA00004571"/>
    </source>
</evidence>
<sequence>MDRKLLATSISAILAFSAWADTAYAQQDTTGTAASDEDKKDATDIAAVVVTGSLIPQAQKETASPVTTITAAEIQRQGFRNVSDALRSQPLSTGAVQDNQFSGGFTPGATTVSLLGLEPGFTLILIDGRPLADYPLLYNGQSNFTDLSSIPTGMVEQIDILPGNQSAIYGSSAIAGVVNIILKKKLDGVQFNVRAGGYSDGGGRNERFQVTGGKAWGALDLTFGFQYSQQKPIYGYDRDWADSTNDNPDPDSRYGSRTFIILDGFSNTYYDPGAACDSLRGNFGGSTFRDFRPGRGYFCGSRDEIGYTTLLNEEKGTSFYLNGSYQLNSNAELYGSLLYGINESNSNSGSRFWSPDINGSGGYIWDPVNFRLDLYQHIFSPEETGVGTNMAKTRSNSYNAAFGVRGGFGDSNWDYNAFYSRSQYNLTDNQLWPLTGKIEDFFRNQFLGPQLGTYYGYPVYTPNNAAFYQSLTPAQYRSFQGAIHTESTTWTHNVNLSITNTDLFELPAGSVGVAALIQSGYQVWNNPTDPGIIAGEFWGLTGTQGSGKRANDAIAFEFRVPVFSTLTANISGRFDKYRNIDAGGDSKATYKLGLEYRPIDTLLLRASYATAFRAPDMSYIYAGESGFFTSVTDYYRCSVEEPGPIGDCSYNSFQVKGSRTGNRELESITAKSFGYGFVWSPTQQFDIRADYYNVSIDNEVSDLSINQLLFDEARCRQGQLDINSPTCVDALARIVRNPNSGLQPNALQSVRINPINVSKERVSGVVANVSYTMDAGRAGEFVFTGNYNISHSHIFQRYPGDVPRDLLRDATASSEFKSVFTGDITWNIGDWSATLYGTRYGNTPNYAAQLDDLDNAGTVGPHMVYNANIAYKLNENSGLALTVNNLRNTRAPVDKTYNVYPYYNIFNYNGYGRALWLEYNINFAGK</sequence>
<keyword evidence="2 8" id="KW-0813">Transport</keyword>
<evidence type="ECO:0008006" key="15">
    <source>
        <dbReference type="Google" id="ProtNLM"/>
    </source>
</evidence>
<dbReference type="InterPro" id="IPR000531">
    <property type="entry name" value="Beta-barrel_TonB"/>
</dbReference>
<comment type="subcellular location">
    <subcellularLocation>
        <location evidence="1 8">Cell outer membrane</location>
        <topology evidence="1 8">Multi-pass membrane protein</topology>
    </subcellularLocation>
</comment>
<feature type="signal peptide" evidence="10">
    <location>
        <begin position="1"/>
        <end position="20"/>
    </location>
</feature>
<evidence type="ECO:0000256" key="3">
    <source>
        <dbReference type="ARBA" id="ARBA00022452"/>
    </source>
</evidence>
<keyword evidence="3 8" id="KW-1134">Transmembrane beta strand</keyword>
<evidence type="ECO:0000256" key="8">
    <source>
        <dbReference type="PROSITE-ProRule" id="PRU01360"/>
    </source>
</evidence>
<organism evidence="13 14">
    <name type="scientific">Arenimonas oryziterrae DSM 21050 = YC6267</name>
    <dbReference type="NCBI Taxonomy" id="1121015"/>
    <lineage>
        <taxon>Bacteria</taxon>
        <taxon>Pseudomonadati</taxon>
        <taxon>Pseudomonadota</taxon>
        <taxon>Gammaproteobacteria</taxon>
        <taxon>Lysobacterales</taxon>
        <taxon>Lysobacteraceae</taxon>
        <taxon>Arenimonas</taxon>
    </lineage>
</organism>
<feature type="chain" id="PRO_5001871239" description="TonB-dependent receptor" evidence="10">
    <location>
        <begin position="21"/>
        <end position="926"/>
    </location>
</feature>
<proteinExistence type="inferred from homology"/>
<dbReference type="Pfam" id="PF07715">
    <property type="entry name" value="Plug"/>
    <property type="match status" value="1"/>
</dbReference>
<keyword evidence="5 9" id="KW-0798">TonB box</keyword>
<dbReference type="PROSITE" id="PS52016">
    <property type="entry name" value="TONB_DEPENDENT_REC_3"/>
    <property type="match status" value="1"/>
</dbReference>
<dbReference type="STRING" id="1121015.GCA_000420545_02015"/>
<feature type="domain" description="TonB-dependent receptor-like beta-barrel" evidence="11">
    <location>
        <begin position="392"/>
        <end position="886"/>
    </location>
</feature>
<feature type="domain" description="TonB-dependent receptor plug" evidence="12">
    <location>
        <begin position="59"/>
        <end position="177"/>
    </location>
</feature>
<reference evidence="13 14" key="1">
    <citation type="submission" date="2013-09" db="EMBL/GenBank/DDBJ databases">
        <title>Genome sequencing of Arenimonas oryziterrae.</title>
        <authorList>
            <person name="Chen F."/>
            <person name="Wang G."/>
        </authorList>
    </citation>
    <scope>NUCLEOTIDE SEQUENCE [LARGE SCALE GENOMIC DNA]</scope>
    <source>
        <strain evidence="13 14">YC6267</strain>
    </source>
</reference>
<evidence type="ECO:0000256" key="9">
    <source>
        <dbReference type="RuleBase" id="RU003357"/>
    </source>
</evidence>
<evidence type="ECO:0000259" key="12">
    <source>
        <dbReference type="Pfam" id="PF07715"/>
    </source>
</evidence>
<evidence type="ECO:0000256" key="7">
    <source>
        <dbReference type="ARBA" id="ARBA00023237"/>
    </source>
</evidence>
<accession>A0A091BHL2</accession>
<evidence type="ECO:0000256" key="4">
    <source>
        <dbReference type="ARBA" id="ARBA00022692"/>
    </source>
</evidence>
<gene>
    <name evidence="13" type="ORF">N789_07820</name>
</gene>
<dbReference type="PATRIC" id="fig|1121015.4.peg.1054"/>
<dbReference type="RefSeq" id="WP_022969630.1">
    <property type="nucleotide sequence ID" value="NZ_ATVD01000003.1"/>
</dbReference>
<dbReference type="Gene3D" id="2.170.130.10">
    <property type="entry name" value="TonB-dependent receptor, plug domain"/>
    <property type="match status" value="1"/>
</dbReference>
<dbReference type="Proteomes" id="UP000029385">
    <property type="component" value="Unassembled WGS sequence"/>
</dbReference>
<dbReference type="SUPFAM" id="SSF56935">
    <property type="entry name" value="Porins"/>
    <property type="match status" value="1"/>
</dbReference>
<evidence type="ECO:0000256" key="6">
    <source>
        <dbReference type="ARBA" id="ARBA00023136"/>
    </source>
</evidence>
<name>A0A091BHL2_9GAMM</name>
<dbReference type="eggNOG" id="COG4771">
    <property type="taxonomic scope" value="Bacteria"/>
</dbReference>
<dbReference type="InterPro" id="IPR039426">
    <property type="entry name" value="TonB-dep_rcpt-like"/>
</dbReference>
<dbReference type="GO" id="GO:0009279">
    <property type="term" value="C:cell outer membrane"/>
    <property type="evidence" value="ECO:0007669"/>
    <property type="project" value="UniProtKB-SubCell"/>
</dbReference>
<keyword evidence="7 8" id="KW-0998">Cell outer membrane</keyword>
<comment type="caution">
    <text evidence="13">The sequence shown here is derived from an EMBL/GenBank/DDBJ whole genome shotgun (WGS) entry which is preliminary data.</text>
</comment>
<evidence type="ECO:0000256" key="2">
    <source>
        <dbReference type="ARBA" id="ARBA00022448"/>
    </source>
</evidence>
<evidence type="ECO:0000259" key="11">
    <source>
        <dbReference type="Pfam" id="PF00593"/>
    </source>
</evidence>
<keyword evidence="14" id="KW-1185">Reference proteome</keyword>
<dbReference type="PANTHER" id="PTHR47234:SF1">
    <property type="entry name" value="TONB-DEPENDENT RECEPTOR"/>
    <property type="match status" value="1"/>
</dbReference>
<keyword evidence="6 8" id="KW-0472">Membrane</keyword>
<dbReference type="EMBL" id="AVCI01000004">
    <property type="protein sequence ID" value="KFN43845.1"/>
    <property type="molecule type" value="Genomic_DNA"/>
</dbReference>
<keyword evidence="10" id="KW-0732">Signal</keyword>